<sequence>MSALNGKILLIEDKLDNISHIENMIKEAGYEVFRAAGTPQEALRMTILMLQSTMIIAHDSLSDTILSTAREMNKEISIIMLGTSDETLLLPSIQVGKTAYLKAPFTTSVLKAVIDFISR</sequence>
<protein>
    <recommendedName>
        <fullName evidence="2">Response regulatory domain-containing protein</fullName>
    </recommendedName>
</protein>
<dbReference type="OrthoDB" id="9832359at2"/>
<dbReference type="SUPFAM" id="SSF52172">
    <property type="entry name" value="CheY-like"/>
    <property type="match status" value="1"/>
</dbReference>
<comment type="caution">
    <text evidence="1">Lacks conserved residue(s) required for the propagation of feature annotation.</text>
</comment>
<dbReference type="Gene3D" id="3.40.50.2300">
    <property type="match status" value="1"/>
</dbReference>
<evidence type="ECO:0000256" key="1">
    <source>
        <dbReference type="PROSITE-ProRule" id="PRU00169"/>
    </source>
</evidence>
<name>A0A344TDU9_9BACT</name>
<dbReference type="InterPro" id="IPR001789">
    <property type="entry name" value="Sig_transdc_resp-reg_receiver"/>
</dbReference>
<dbReference type="Proteomes" id="UP000251993">
    <property type="component" value="Chromosome"/>
</dbReference>
<organism evidence="3 4">
    <name type="scientific">Runella rosea</name>
    <dbReference type="NCBI Taxonomy" id="2259595"/>
    <lineage>
        <taxon>Bacteria</taxon>
        <taxon>Pseudomonadati</taxon>
        <taxon>Bacteroidota</taxon>
        <taxon>Cytophagia</taxon>
        <taxon>Cytophagales</taxon>
        <taxon>Spirosomataceae</taxon>
        <taxon>Runella</taxon>
    </lineage>
</organism>
<dbReference type="KEGG" id="run:DR864_03255"/>
<keyword evidence="4" id="KW-1185">Reference proteome</keyword>
<dbReference type="InterPro" id="IPR011006">
    <property type="entry name" value="CheY-like_superfamily"/>
</dbReference>
<gene>
    <name evidence="3" type="ORF">DR864_03255</name>
</gene>
<evidence type="ECO:0000313" key="3">
    <source>
        <dbReference type="EMBL" id="AXE16820.1"/>
    </source>
</evidence>
<evidence type="ECO:0000313" key="4">
    <source>
        <dbReference type="Proteomes" id="UP000251993"/>
    </source>
</evidence>
<dbReference type="GO" id="GO:0000160">
    <property type="term" value="P:phosphorelay signal transduction system"/>
    <property type="evidence" value="ECO:0007669"/>
    <property type="project" value="InterPro"/>
</dbReference>
<dbReference type="PROSITE" id="PS50110">
    <property type="entry name" value="RESPONSE_REGULATORY"/>
    <property type="match status" value="1"/>
</dbReference>
<dbReference type="RefSeq" id="WP_114065607.1">
    <property type="nucleotide sequence ID" value="NZ_CP030850.1"/>
</dbReference>
<feature type="domain" description="Response regulatory" evidence="2">
    <location>
        <begin position="7"/>
        <end position="118"/>
    </location>
</feature>
<evidence type="ECO:0000259" key="2">
    <source>
        <dbReference type="PROSITE" id="PS50110"/>
    </source>
</evidence>
<proteinExistence type="predicted"/>
<reference evidence="3 4" key="1">
    <citation type="submission" date="2018-07" db="EMBL/GenBank/DDBJ databases">
        <title>Genome sequencing of Runella.</title>
        <authorList>
            <person name="Baek M.-G."/>
            <person name="Yi H."/>
        </authorList>
    </citation>
    <scope>NUCLEOTIDE SEQUENCE [LARGE SCALE GENOMIC DNA]</scope>
    <source>
        <strain evidence="3 4">HYN0085</strain>
    </source>
</reference>
<accession>A0A344TDU9</accession>
<dbReference type="EMBL" id="CP030850">
    <property type="protein sequence ID" value="AXE16820.1"/>
    <property type="molecule type" value="Genomic_DNA"/>
</dbReference>
<dbReference type="AlphaFoldDB" id="A0A344TDU9"/>